<dbReference type="GO" id="GO:0016747">
    <property type="term" value="F:acyltransferase activity, transferring groups other than amino-acyl groups"/>
    <property type="evidence" value="ECO:0007669"/>
    <property type="project" value="InterPro"/>
</dbReference>
<dbReference type="PANTHER" id="PTHR31435:SF10">
    <property type="entry name" value="BSR4717 PROTEIN"/>
    <property type="match status" value="1"/>
</dbReference>
<dbReference type="EMBL" id="AXCW01000223">
    <property type="protein sequence ID" value="EYR62518.1"/>
    <property type="molecule type" value="Genomic_DNA"/>
</dbReference>
<sequence>MSDVTVSHDETASRYELRDGDDVVGFASYRWEGGRLVMDHTVVDPEHREQGHGTTLARGALDDVRERGLRIVPECPFIRSFVEENPEYADLVDETPDDV</sequence>
<dbReference type="PROSITE" id="PS51729">
    <property type="entry name" value="GNAT_YJDJ"/>
    <property type="match status" value="1"/>
</dbReference>
<feature type="domain" description="N-acetyltransferase" evidence="2">
    <location>
        <begin position="7"/>
        <end position="93"/>
    </location>
</feature>
<evidence type="ECO:0000313" key="4">
    <source>
        <dbReference type="Proteomes" id="UP000019753"/>
    </source>
</evidence>
<dbReference type="CDD" id="cd04301">
    <property type="entry name" value="NAT_SF"/>
    <property type="match status" value="1"/>
</dbReference>
<evidence type="ECO:0000259" key="1">
    <source>
        <dbReference type="PROSITE" id="PS51186"/>
    </source>
</evidence>
<dbReference type="SUPFAM" id="SSF55729">
    <property type="entry name" value="Acyl-CoA N-acyltransferases (Nat)"/>
    <property type="match status" value="1"/>
</dbReference>
<feature type="domain" description="N-acetyltransferase" evidence="1">
    <location>
        <begin position="1"/>
        <end position="98"/>
    </location>
</feature>
<organism evidence="3 4">
    <name type="scientific">Actinotalea ferrariae CF5-4</name>
    <dbReference type="NCBI Taxonomy" id="948458"/>
    <lineage>
        <taxon>Bacteria</taxon>
        <taxon>Bacillati</taxon>
        <taxon>Actinomycetota</taxon>
        <taxon>Actinomycetes</taxon>
        <taxon>Micrococcales</taxon>
        <taxon>Cellulomonadaceae</taxon>
        <taxon>Actinotalea</taxon>
    </lineage>
</organism>
<dbReference type="InterPro" id="IPR045057">
    <property type="entry name" value="Gcn5-rel_NAT"/>
</dbReference>
<dbReference type="AlphaFoldDB" id="A0A021VN36"/>
<proteinExistence type="predicted"/>
<dbReference type="InterPro" id="IPR016181">
    <property type="entry name" value="Acyl_CoA_acyltransferase"/>
</dbReference>
<dbReference type="RefSeq" id="WP_034227793.1">
    <property type="nucleotide sequence ID" value="NZ_AXCW01000223.1"/>
</dbReference>
<reference evidence="3 4" key="1">
    <citation type="submission" date="2014-01" db="EMBL/GenBank/DDBJ databases">
        <title>Actinotalea ferrariae CF5-4.</title>
        <authorList>
            <person name="Chen F."/>
            <person name="Li Y."/>
            <person name="Wang G."/>
        </authorList>
    </citation>
    <scope>NUCLEOTIDE SEQUENCE [LARGE SCALE GENOMIC DNA]</scope>
    <source>
        <strain evidence="3 4">CF5-4</strain>
    </source>
</reference>
<accession>A0A021VN36</accession>
<dbReference type="PANTHER" id="PTHR31435">
    <property type="entry name" value="PROTEIN NATD1"/>
    <property type="match status" value="1"/>
</dbReference>
<dbReference type="Proteomes" id="UP000019753">
    <property type="component" value="Unassembled WGS sequence"/>
</dbReference>
<gene>
    <name evidence="3" type="ORF">N866_07805</name>
</gene>
<comment type="caution">
    <text evidence="3">The sequence shown here is derived from an EMBL/GenBank/DDBJ whole genome shotgun (WGS) entry which is preliminary data.</text>
</comment>
<dbReference type="Gene3D" id="3.40.630.30">
    <property type="match status" value="1"/>
</dbReference>
<evidence type="ECO:0000313" key="3">
    <source>
        <dbReference type="EMBL" id="EYR62518.1"/>
    </source>
</evidence>
<dbReference type="InterPro" id="IPR031165">
    <property type="entry name" value="GNAT_YJDJ"/>
</dbReference>
<evidence type="ECO:0000259" key="2">
    <source>
        <dbReference type="PROSITE" id="PS51729"/>
    </source>
</evidence>
<dbReference type="InterPro" id="IPR000182">
    <property type="entry name" value="GNAT_dom"/>
</dbReference>
<name>A0A021VN36_9CELL</name>
<keyword evidence="4" id="KW-1185">Reference proteome</keyword>
<dbReference type="Pfam" id="PF14542">
    <property type="entry name" value="Acetyltransf_CG"/>
    <property type="match status" value="1"/>
</dbReference>
<protein>
    <submittedName>
        <fullName evidence="3">Uncharacterized protein</fullName>
    </submittedName>
</protein>
<dbReference type="PROSITE" id="PS51186">
    <property type="entry name" value="GNAT"/>
    <property type="match status" value="1"/>
</dbReference>